<gene>
    <name evidence="1" type="ORF">E5S67_00416</name>
</gene>
<name>A0ABX2CT13_9CYAN</name>
<proteinExistence type="predicted"/>
<dbReference type="Proteomes" id="UP000702425">
    <property type="component" value="Unassembled WGS sequence"/>
</dbReference>
<dbReference type="RefSeq" id="WP_172185027.1">
    <property type="nucleotide sequence ID" value="NZ_CAWPPK010000263.1"/>
</dbReference>
<keyword evidence="2" id="KW-1185">Reference proteome</keyword>
<reference evidence="1 2" key="1">
    <citation type="journal article" date="2020" name="Sci. Rep.">
        <title>A novel cyanobacterial geosmin producer, revising GeoA distribution and dispersion patterns in Bacteria.</title>
        <authorList>
            <person name="Churro C."/>
            <person name="Semedo-Aguiar A.P."/>
            <person name="Silva A.D."/>
            <person name="Pereira-Leal J.B."/>
            <person name="Leite R.B."/>
        </authorList>
    </citation>
    <scope>NUCLEOTIDE SEQUENCE [LARGE SCALE GENOMIC DNA]</scope>
    <source>
        <strain evidence="1 2">IPMA8</strain>
    </source>
</reference>
<dbReference type="EMBL" id="SRRZ01000005">
    <property type="protein sequence ID" value="NQE32700.1"/>
    <property type="molecule type" value="Genomic_DNA"/>
</dbReference>
<evidence type="ECO:0000313" key="1">
    <source>
        <dbReference type="EMBL" id="NQE32700.1"/>
    </source>
</evidence>
<evidence type="ECO:0000313" key="2">
    <source>
        <dbReference type="Proteomes" id="UP000702425"/>
    </source>
</evidence>
<accession>A0ABX2CT13</accession>
<organism evidence="1 2">
    <name type="scientific">Microcoleus asticus IPMA8</name>
    <dbReference type="NCBI Taxonomy" id="2563858"/>
    <lineage>
        <taxon>Bacteria</taxon>
        <taxon>Bacillati</taxon>
        <taxon>Cyanobacteriota</taxon>
        <taxon>Cyanophyceae</taxon>
        <taxon>Oscillatoriophycideae</taxon>
        <taxon>Oscillatoriales</taxon>
        <taxon>Microcoleaceae</taxon>
        <taxon>Microcoleus</taxon>
        <taxon>Microcoleus asticus</taxon>
    </lineage>
</organism>
<protein>
    <submittedName>
        <fullName evidence="1">Uncharacterized protein</fullName>
    </submittedName>
</protein>
<comment type="caution">
    <text evidence="1">The sequence shown here is derived from an EMBL/GenBank/DDBJ whole genome shotgun (WGS) entry which is preliminary data.</text>
</comment>
<sequence length="201" mass="22493">MTDPKVTEEPILEATIETTDLVKKEMPDATDEAIAETAALFEAIKKRATAEVQAAGELTREAYLKAVNKASGAIEENKDLAHERFTEAVRLIKQETEKNWLVVDAIKTRAQAQVQDAGEVSREAYLKAVRQAREAVEQNKLIERDRIEQAVDHIHTEAEKNWHLIVKQIESIGTRLTDAAKSAWNALTAFFDKSHSDRGDS</sequence>